<dbReference type="Pfam" id="PF00391">
    <property type="entry name" value="PEP-utilizers"/>
    <property type="match status" value="1"/>
</dbReference>
<dbReference type="PANTHER" id="PTHR43615">
    <property type="entry name" value="PHOSPHOENOLPYRUVATE SYNTHASE-RELATED"/>
    <property type="match status" value="1"/>
</dbReference>
<dbReference type="EMBL" id="JAAXLA010000020">
    <property type="protein sequence ID" value="NMH98198.1"/>
    <property type="molecule type" value="Genomic_DNA"/>
</dbReference>
<dbReference type="Gene3D" id="3.50.30.10">
    <property type="entry name" value="Phosphohistidine domain"/>
    <property type="match status" value="1"/>
</dbReference>
<sequence length="544" mass="59399">MGDLDAVPDPVLADTVRGSSEPDRFWTLANTGEVTPGILSPLDWSVWDNFELAVRQAWCDLGIMARSEVFLPTDPNIRQTATFYGRHALNVDYVRRRMGSIPGASPDDFERDTCGSVRTGLATEKQSNRRLPFMLAKLPGAYRRLDSELRALHVETKSWWTREVLHGRAAGDPVADLRAAGDRFRATMRLHIRVRTFITAVQGALVDLAASAGHPELALPLFAGYGDVTELSLARDMRRLGLGEITPADFVADYGYYGPNEGMVWTTPWRENPDALLPRARALAAREDPEARERAAVAARVDAERQILAAIGAARRPLARILFRQAARQVRNLELGKSTYHMAIDGCRAAARRAGARLAADGVVDDPEDVFFFTLSELEQRPPARAREIVEYRRACRKEYEAIELPMTFTGMPEPLLVPADAEDVDEIVGIPGSAGVVEGRVRVVHDADEGDDLLEPGEILVCRVTNPSWTPLFALVDGIVIDIGGPNSHGPIIARELGVPCVINVGTGTTALRDGDLVRVDGSAGRVTLLSRAGRPVQPATSV</sequence>
<accession>A0ABX1S9F8</accession>
<feature type="domain" description="PEP-utilising enzyme mobile" evidence="1">
    <location>
        <begin position="456"/>
        <end position="526"/>
    </location>
</feature>
<dbReference type="InterPro" id="IPR008279">
    <property type="entry name" value="PEP-util_enz_mobile_dom"/>
</dbReference>
<evidence type="ECO:0000313" key="3">
    <source>
        <dbReference type="Proteomes" id="UP000820669"/>
    </source>
</evidence>
<comment type="caution">
    <text evidence="2">The sequence shown here is derived from an EMBL/GenBank/DDBJ whole genome shotgun (WGS) entry which is preliminary data.</text>
</comment>
<dbReference type="InterPro" id="IPR051549">
    <property type="entry name" value="PEP_Utilizing_Enz"/>
</dbReference>
<dbReference type="PANTHER" id="PTHR43615:SF1">
    <property type="entry name" value="PPDK_N DOMAIN-CONTAINING PROTEIN"/>
    <property type="match status" value="1"/>
</dbReference>
<name>A0ABX1S9F8_9PSEU</name>
<dbReference type="Proteomes" id="UP000820669">
    <property type="component" value="Unassembled WGS sequence"/>
</dbReference>
<evidence type="ECO:0000313" key="2">
    <source>
        <dbReference type="EMBL" id="NMH98198.1"/>
    </source>
</evidence>
<protein>
    <submittedName>
        <fullName evidence="2">Peptidase</fullName>
    </submittedName>
</protein>
<proteinExistence type="predicted"/>
<dbReference type="SUPFAM" id="SSF52009">
    <property type="entry name" value="Phosphohistidine domain"/>
    <property type="match status" value="1"/>
</dbReference>
<dbReference type="RefSeq" id="WP_169381647.1">
    <property type="nucleotide sequence ID" value="NZ_JAAXLA010000020.1"/>
</dbReference>
<dbReference type="InterPro" id="IPR036637">
    <property type="entry name" value="Phosphohistidine_dom_sf"/>
</dbReference>
<reference evidence="2 3" key="1">
    <citation type="submission" date="2020-04" db="EMBL/GenBank/DDBJ databases">
        <authorList>
            <person name="Klaysubun C."/>
            <person name="Duangmal K."/>
            <person name="Lipun K."/>
        </authorList>
    </citation>
    <scope>NUCLEOTIDE SEQUENCE [LARGE SCALE GENOMIC DNA]</scope>
    <source>
        <strain evidence="2 3">K10HN5</strain>
    </source>
</reference>
<gene>
    <name evidence="2" type="ORF">HF526_12875</name>
</gene>
<keyword evidence="3" id="KW-1185">Reference proteome</keyword>
<evidence type="ECO:0000259" key="1">
    <source>
        <dbReference type="Pfam" id="PF00391"/>
    </source>
</evidence>
<organism evidence="2 3">
    <name type="scientific">Pseudonocardia acidicola</name>
    <dbReference type="NCBI Taxonomy" id="2724939"/>
    <lineage>
        <taxon>Bacteria</taxon>
        <taxon>Bacillati</taxon>
        <taxon>Actinomycetota</taxon>
        <taxon>Actinomycetes</taxon>
        <taxon>Pseudonocardiales</taxon>
        <taxon>Pseudonocardiaceae</taxon>
        <taxon>Pseudonocardia</taxon>
    </lineage>
</organism>